<dbReference type="AlphaFoldDB" id="A0A7C2S9M3"/>
<proteinExistence type="predicted"/>
<dbReference type="InterPro" id="IPR005467">
    <property type="entry name" value="His_kinase_dom"/>
</dbReference>
<name>A0A7C2S9M3_9BACT</name>
<organism evidence="7">
    <name type="scientific">Thermoanaerobaculum aquaticum</name>
    <dbReference type="NCBI Taxonomy" id="1312852"/>
    <lineage>
        <taxon>Bacteria</taxon>
        <taxon>Pseudomonadati</taxon>
        <taxon>Acidobacteriota</taxon>
        <taxon>Thermoanaerobaculia</taxon>
        <taxon>Thermoanaerobaculales</taxon>
        <taxon>Thermoanaerobaculaceae</taxon>
        <taxon>Thermoanaerobaculum</taxon>
    </lineage>
</organism>
<keyword evidence="5 7" id="KW-0418">Kinase</keyword>
<evidence type="ECO:0000256" key="2">
    <source>
        <dbReference type="ARBA" id="ARBA00012438"/>
    </source>
</evidence>
<dbReference type="SUPFAM" id="SSF52172">
    <property type="entry name" value="CheY-like"/>
    <property type="match status" value="1"/>
</dbReference>
<dbReference type="SMART" id="SM00387">
    <property type="entry name" value="HATPase_c"/>
    <property type="match status" value="1"/>
</dbReference>
<feature type="domain" description="Histidine kinase" evidence="6">
    <location>
        <begin position="154"/>
        <end position="369"/>
    </location>
</feature>
<dbReference type="GO" id="GO:0000156">
    <property type="term" value="F:phosphorelay response regulator activity"/>
    <property type="evidence" value="ECO:0007669"/>
    <property type="project" value="TreeGrafter"/>
</dbReference>
<dbReference type="GO" id="GO:0030295">
    <property type="term" value="F:protein kinase activator activity"/>
    <property type="evidence" value="ECO:0007669"/>
    <property type="project" value="TreeGrafter"/>
</dbReference>
<keyword evidence="3" id="KW-0597">Phosphoprotein</keyword>
<dbReference type="EC" id="2.7.13.3" evidence="2"/>
<evidence type="ECO:0000256" key="1">
    <source>
        <dbReference type="ARBA" id="ARBA00000085"/>
    </source>
</evidence>
<reference evidence="7" key="1">
    <citation type="journal article" date="2020" name="mSystems">
        <title>Genome- and Community-Level Interaction Insights into Carbon Utilization and Element Cycling Functions of Hydrothermarchaeota in Hydrothermal Sediment.</title>
        <authorList>
            <person name="Zhou Z."/>
            <person name="Liu Y."/>
            <person name="Xu W."/>
            <person name="Pan J."/>
            <person name="Luo Z.H."/>
            <person name="Li M."/>
        </authorList>
    </citation>
    <scope>NUCLEOTIDE SEQUENCE [LARGE SCALE GENOMIC DNA]</scope>
    <source>
        <strain evidence="7">SpSt-299</strain>
    </source>
</reference>
<evidence type="ECO:0000313" key="7">
    <source>
        <dbReference type="EMBL" id="HET47812.1"/>
    </source>
</evidence>
<dbReference type="InterPro" id="IPR003594">
    <property type="entry name" value="HATPase_dom"/>
</dbReference>
<dbReference type="InterPro" id="IPR003661">
    <property type="entry name" value="HisK_dim/P_dom"/>
</dbReference>
<evidence type="ECO:0000256" key="3">
    <source>
        <dbReference type="ARBA" id="ARBA00022553"/>
    </source>
</evidence>
<dbReference type="SMART" id="SM00388">
    <property type="entry name" value="HisKA"/>
    <property type="match status" value="1"/>
</dbReference>
<dbReference type="Pfam" id="PF02518">
    <property type="entry name" value="HATPase_c"/>
    <property type="match status" value="1"/>
</dbReference>
<dbReference type="EMBL" id="DSMR01000478">
    <property type="protein sequence ID" value="HET47812.1"/>
    <property type="molecule type" value="Genomic_DNA"/>
</dbReference>
<dbReference type="GO" id="GO:0000155">
    <property type="term" value="F:phosphorelay sensor kinase activity"/>
    <property type="evidence" value="ECO:0007669"/>
    <property type="project" value="InterPro"/>
</dbReference>
<sequence length="375" mass="41389">MSAPFDPRAKTTPGSPAQEQASVLLCLQEGENARLLLDFLRPHVVVHHASTPAEVDGPWDLVIFDLSWFSSLGEENAHNRKLLEEPLLLPYLLLVDQGHYPRLSSKIWGLFDEVLLMPVHKAELLTRVFRWVKIRRLTQRLEAQRADMEIFSQAIAHEMRAPLRAISGFASMLVESLDGGITPDFKKDLNTIEDLCSHANHLASHLLELAHLGEGGVHLEVWPARLLAEGAVKDCEEQIARTKAQVDVCGEAPDVLADAVLVNVVLTNFLGNALKFQAPGVTPILHIRLQAVERWCRFSVEDNGIGIPQQHLSKLFQPFSRLHRSDVYPGFGLGLATAAKAARLTNGRVGASSIPGKGSIFWLEVPCVDVTEDSS</sequence>
<dbReference type="Gene3D" id="3.30.565.10">
    <property type="entry name" value="Histidine kinase-like ATPase, C-terminal domain"/>
    <property type="match status" value="1"/>
</dbReference>
<dbReference type="PANTHER" id="PTHR42878:SF15">
    <property type="entry name" value="BACTERIOPHYTOCHROME"/>
    <property type="match status" value="1"/>
</dbReference>
<dbReference type="Pfam" id="PF00512">
    <property type="entry name" value="HisKA"/>
    <property type="match status" value="1"/>
</dbReference>
<dbReference type="Gene3D" id="1.10.287.130">
    <property type="match status" value="1"/>
</dbReference>
<protein>
    <recommendedName>
        <fullName evidence="2">histidine kinase</fullName>
        <ecNumber evidence="2">2.7.13.3</ecNumber>
    </recommendedName>
</protein>
<evidence type="ECO:0000256" key="5">
    <source>
        <dbReference type="ARBA" id="ARBA00022777"/>
    </source>
</evidence>
<dbReference type="InterPro" id="IPR050351">
    <property type="entry name" value="BphY/WalK/GraS-like"/>
</dbReference>
<evidence type="ECO:0000256" key="4">
    <source>
        <dbReference type="ARBA" id="ARBA00022679"/>
    </source>
</evidence>
<dbReference type="InterPro" id="IPR036097">
    <property type="entry name" value="HisK_dim/P_sf"/>
</dbReference>
<dbReference type="GO" id="GO:0007234">
    <property type="term" value="P:osmosensory signaling via phosphorelay pathway"/>
    <property type="evidence" value="ECO:0007669"/>
    <property type="project" value="TreeGrafter"/>
</dbReference>
<dbReference type="InterPro" id="IPR011006">
    <property type="entry name" value="CheY-like_superfamily"/>
</dbReference>
<dbReference type="PANTHER" id="PTHR42878">
    <property type="entry name" value="TWO-COMPONENT HISTIDINE KINASE"/>
    <property type="match status" value="1"/>
</dbReference>
<dbReference type="SUPFAM" id="SSF55874">
    <property type="entry name" value="ATPase domain of HSP90 chaperone/DNA topoisomerase II/histidine kinase"/>
    <property type="match status" value="1"/>
</dbReference>
<dbReference type="PRINTS" id="PR00344">
    <property type="entry name" value="BCTRLSENSOR"/>
</dbReference>
<comment type="catalytic activity">
    <reaction evidence="1">
        <text>ATP + protein L-histidine = ADP + protein N-phospho-L-histidine.</text>
        <dbReference type="EC" id="2.7.13.3"/>
    </reaction>
</comment>
<comment type="caution">
    <text evidence="7">The sequence shown here is derived from an EMBL/GenBank/DDBJ whole genome shotgun (WGS) entry which is preliminary data.</text>
</comment>
<accession>A0A7C2S9M3</accession>
<dbReference type="PROSITE" id="PS50109">
    <property type="entry name" value="HIS_KIN"/>
    <property type="match status" value="1"/>
</dbReference>
<dbReference type="SUPFAM" id="SSF47384">
    <property type="entry name" value="Homodimeric domain of signal transducing histidine kinase"/>
    <property type="match status" value="1"/>
</dbReference>
<keyword evidence="4" id="KW-0808">Transferase</keyword>
<dbReference type="InterPro" id="IPR036890">
    <property type="entry name" value="HATPase_C_sf"/>
</dbReference>
<gene>
    <name evidence="7" type="ORF">ENQ31_06570</name>
</gene>
<dbReference type="InterPro" id="IPR004358">
    <property type="entry name" value="Sig_transdc_His_kin-like_C"/>
</dbReference>
<evidence type="ECO:0000259" key="6">
    <source>
        <dbReference type="PROSITE" id="PS50109"/>
    </source>
</evidence>
<dbReference type="CDD" id="cd00082">
    <property type="entry name" value="HisKA"/>
    <property type="match status" value="1"/>
</dbReference>